<reference evidence="3" key="1">
    <citation type="submission" date="2021-03" db="EMBL/GenBank/DDBJ databases">
        <authorList>
            <person name="Bekaert M."/>
        </authorList>
    </citation>
    <scope>NUCLEOTIDE SEQUENCE</scope>
</reference>
<dbReference type="GO" id="GO:0103068">
    <property type="term" value="F:leukotriene C4 gamma-glutamyl transferase activity"/>
    <property type="evidence" value="ECO:0007669"/>
    <property type="project" value="UniProtKB-EC"/>
</dbReference>
<dbReference type="EMBL" id="CAJPWZ010000941">
    <property type="protein sequence ID" value="CAG2204234.1"/>
    <property type="molecule type" value="Genomic_DNA"/>
</dbReference>
<dbReference type="PANTHER" id="PTHR11686:SF9">
    <property type="entry name" value="RE13973P"/>
    <property type="match status" value="1"/>
</dbReference>
<dbReference type="GO" id="GO:0005886">
    <property type="term" value="C:plasma membrane"/>
    <property type="evidence" value="ECO:0007669"/>
    <property type="project" value="TreeGrafter"/>
</dbReference>
<dbReference type="InterPro" id="IPR000101">
    <property type="entry name" value="GGT_peptidase"/>
</dbReference>
<evidence type="ECO:0000313" key="4">
    <source>
        <dbReference type="Proteomes" id="UP000683360"/>
    </source>
</evidence>
<dbReference type="OrthoDB" id="1081007at2759"/>
<feature type="binding site" evidence="2">
    <location>
        <begin position="55"/>
        <end position="57"/>
    </location>
    <ligand>
        <name>L-glutamate</name>
        <dbReference type="ChEBI" id="CHEBI:29985"/>
    </ligand>
</feature>
<comment type="caution">
    <text evidence="3">The sequence shown here is derived from an EMBL/GenBank/DDBJ whole genome shotgun (WGS) entry which is preliminary data.</text>
</comment>
<organism evidence="3 4">
    <name type="scientific">Mytilus edulis</name>
    <name type="common">Blue mussel</name>
    <dbReference type="NCBI Taxonomy" id="6550"/>
    <lineage>
        <taxon>Eukaryota</taxon>
        <taxon>Metazoa</taxon>
        <taxon>Spiralia</taxon>
        <taxon>Lophotrochozoa</taxon>
        <taxon>Mollusca</taxon>
        <taxon>Bivalvia</taxon>
        <taxon>Autobranchia</taxon>
        <taxon>Pteriomorphia</taxon>
        <taxon>Mytilida</taxon>
        <taxon>Mytiloidea</taxon>
        <taxon>Mytilidae</taxon>
        <taxon>Mytilinae</taxon>
        <taxon>Mytilus</taxon>
    </lineage>
</organism>
<dbReference type="EC" id="3.4.19.13" evidence="3"/>
<accession>A0A8S3RCF9</accession>
<dbReference type="EC" id="3.4.19.14" evidence="3"/>
<dbReference type="GO" id="GO:0036374">
    <property type="term" value="F:glutathione hydrolase activity"/>
    <property type="evidence" value="ECO:0007669"/>
    <property type="project" value="UniProtKB-EC"/>
</dbReference>
<dbReference type="PANTHER" id="PTHR11686">
    <property type="entry name" value="GAMMA GLUTAMYL TRANSPEPTIDASE"/>
    <property type="match status" value="1"/>
</dbReference>
<keyword evidence="4" id="KW-1185">Reference proteome</keyword>
<dbReference type="EC" id="2.3.2.2" evidence="3"/>
<name>A0A8S3RCF9_MYTED</name>
<dbReference type="PRINTS" id="PR01210">
    <property type="entry name" value="GGTRANSPTASE"/>
</dbReference>
<evidence type="ECO:0000256" key="2">
    <source>
        <dbReference type="PIRSR" id="PIRSR600101-2"/>
    </source>
</evidence>
<gene>
    <name evidence="3" type="ORF">MEDL_18701</name>
</gene>
<dbReference type="InterPro" id="IPR029055">
    <property type="entry name" value="Ntn_hydrolases_N"/>
</dbReference>
<keyword evidence="3" id="KW-0378">Hydrolase</keyword>
<dbReference type="GO" id="GO:0002951">
    <property type="term" value="F:leukotriene-C(4) hydrolase"/>
    <property type="evidence" value="ECO:0007669"/>
    <property type="project" value="UniProtKB-EC"/>
</dbReference>
<sequence length="198" mass="21632">MTSETYAEDIRSQISDSQTFGTNYYGPTFYDDVTTGTAHLSVLAPNGDAVSVTSTINLYFGSKVVGSRTGIIFNNEMDDFSTPNTVNSFGVPASPANFIKPENVHCPQCVQVTALTQWLGMGIKEAIDHRRLHHQLLPAHIDVEKGFPQYILDGLIRLGHNITLKDSAGCVVQGILQQQEGVVTANSDYRKHGQPDGY</sequence>
<dbReference type="Gene3D" id="3.60.20.40">
    <property type="match status" value="2"/>
</dbReference>
<proteinExistence type="predicted"/>
<dbReference type="SUPFAM" id="SSF56235">
    <property type="entry name" value="N-terminal nucleophile aminohydrolases (Ntn hydrolases)"/>
    <property type="match status" value="1"/>
</dbReference>
<dbReference type="Pfam" id="PF01019">
    <property type="entry name" value="G_glu_transpept"/>
    <property type="match status" value="2"/>
</dbReference>
<dbReference type="GO" id="GO:0006751">
    <property type="term" value="P:glutathione catabolic process"/>
    <property type="evidence" value="ECO:0007669"/>
    <property type="project" value="InterPro"/>
</dbReference>
<evidence type="ECO:0000313" key="3">
    <source>
        <dbReference type="EMBL" id="CAG2204234.1"/>
    </source>
</evidence>
<feature type="binding site" evidence="2">
    <location>
        <position position="79"/>
    </location>
    <ligand>
        <name>L-glutamate</name>
        <dbReference type="ChEBI" id="CHEBI:29985"/>
    </ligand>
</feature>
<dbReference type="Proteomes" id="UP000683360">
    <property type="component" value="Unassembled WGS sequence"/>
</dbReference>
<evidence type="ECO:0000256" key="1">
    <source>
        <dbReference type="PIRSR" id="PIRSR600101-1"/>
    </source>
</evidence>
<keyword evidence="3" id="KW-0808">Transferase</keyword>
<protein>
    <submittedName>
        <fullName evidence="3">GGT1_5</fullName>
        <ecNumber evidence="3">2.3.2.2</ecNumber>
        <ecNumber evidence="3">3.4.19.13</ecNumber>
        <ecNumber evidence="3">3.4.19.14</ecNumber>
    </submittedName>
</protein>
<dbReference type="InterPro" id="IPR043137">
    <property type="entry name" value="GGT_ssub_C"/>
</dbReference>
<keyword evidence="3" id="KW-0012">Acyltransferase</keyword>
<dbReference type="AlphaFoldDB" id="A0A8S3RCF9"/>
<feature type="active site" description="Nucleophile" evidence="1">
    <location>
        <position position="37"/>
    </location>
</feature>